<dbReference type="EMBL" id="JSAM01000130">
    <property type="protein sequence ID" value="KIA76124.1"/>
    <property type="molecule type" value="Genomic_DNA"/>
</dbReference>
<dbReference type="AlphaFoldDB" id="A0A0C1EHP8"/>
<proteinExistence type="predicted"/>
<name>A0A0C1EHP8_9BACT</name>
<comment type="caution">
    <text evidence="1">The sequence shown here is derived from an EMBL/GenBank/DDBJ whole genome shotgun (WGS) entry which is preliminary data.</text>
</comment>
<protein>
    <submittedName>
        <fullName evidence="1">Uncharacterized protein</fullName>
    </submittedName>
</protein>
<evidence type="ECO:0000313" key="2">
    <source>
        <dbReference type="Proteomes" id="UP000031307"/>
    </source>
</evidence>
<reference evidence="1 2" key="1">
    <citation type="journal article" date="2014" name="Mol. Biol. Evol.">
        <title>Massive expansion of Ubiquitination-related gene families within the Chlamydiae.</title>
        <authorList>
            <person name="Domman D."/>
            <person name="Collingro A."/>
            <person name="Lagkouvardos I."/>
            <person name="Gehre L."/>
            <person name="Weinmaier T."/>
            <person name="Rattei T."/>
            <person name="Subtil A."/>
            <person name="Horn M."/>
        </authorList>
    </citation>
    <scope>NUCLEOTIDE SEQUENCE [LARGE SCALE GENOMIC DNA]</scope>
    <source>
        <strain evidence="1 2">OEW1</strain>
    </source>
</reference>
<dbReference type="Proteomes" id="UP000031307">
    <property type="component" value="Unassembled WGS sequence"/>
</dbReference>
<evidence type="ECO:0000313" key="1">
    <source>
        <dbReference type="EMBL" id="KIA76124.1"/>
    </source>
</evidence>
<gene>
    <name evidence="1" type="ORF">DB43_AT00100</name>
</gene>
<sequence>MPSVLLRRATLVLFVELATLTIQRYLLPSTRKTFWNRHKTSFKNTCSSGLCNCHFICIRSLGSE</sequence>
<accession>A0A0C1EHP8</accession>
<organism evidence="1 2">
    <name type="scientific">Parachlamydia acanthamoebae</name>
    <dbReference type="NCBI Taxonomy" id="83552"/>
    <lineage>
        <taxon>Bacteria</taxon>
        <taxon>Pseudomonadati</taxon>
        <taxon>Chlamydiota</taxon>
        <taxon>Chlamydiia</taxon>
        <taxon>Parachlamydiales</taxon>
        <taxon>Parachlamydiaceae</taxon>
        <taxon>Parachlamydia</taxon>
    </lineage>
</organism>